<keyword evidence="8" id="KW-0963">Cytoplasm</keyword>
<feature type="domain" description="Cytidylate kinase" evidence="9">
    <location>
        <begin position="3"/>
        <end position="214"/>
    </location>
</feature>
<dbReference type="CDD" id="cd02020">
    <property type="entry name" value="CMPK"/>
    <property type="match status" value="1"/>
</dbReference>
<evidence type="ECO:0000256" key="7">
    <source>
        <dbReference type="ARBA" id="ARBA00048478"/>
    </source>
</evidence>
<name>A0A7C5PQ18_9BACT</name>
<gene>
    <name evidence="8" type="primary">cmk</name>
    <name evidence="10" type="ORF">ENL70_02650</name>
</gene>
<evidence type="ECO:0000313" key="10">
    <source>
        <dbReference type="EMBL" id="HHI65434.1"/>
    </source>
</evidence>
<keyword evidence="4 8" id="KW-0418">Kinase</keyword>
<dbReference type="InterPro" id="IPR003136">
    <property type="entry name" value="Cytidylate_kin"/>
</dbReference>
<keyword evidence="5 8" id="KW-0067">ATP-binding</keyword>
<dbReference type="NCBIfam" id="TIGR00017">
    <property type="entry name" value="cmk"/>
    <property type="match status" value="1"/>
</dbReference>
<dbReference type="Pfam" id="PF02224">
    <property type="entry name" value="Cytidylate_kin"/>
    <property type="match status" value="1"/>
</dbReference>
<dbReference type="GO" id="GO:0005524">
    <property type="term" value="F:ATP binding"/>
    <property type="evidence" value="ECO:0007669"/>
    <property type="project" value="UniProtKB-UniRule"/>
</dbReference>
<evidence type="ECO:0000259" key="9">
    <source>
        <dbReference type="Pfam" id="PF02224"/>
    </source>
</evidence>
<evidence type="ECO:0000256" key="1">
    <source>
        <dbReference type="ARBA" id="ARBA00009427"/>
    </source>
</evidence>
<keyword evidence="2 8" id="KW-0808">Transferase</keyword>
<dbReference type="GO" id="GO:0036431">
    <property type="term" value="F:dCMP kinase activity"/>
    <property type="evidence" value="ECO:0007669"/>
    <property type="project" value="InterPro"/>
</dbReference>
<comment type="caution">
    <text evidence="10">The sequence shown here is derived from an EMBL/GenBank/DDBJ whole genome shotgun (WGS) entry which is preliminary data.</text>
</comment>
<organism evidence="10">
    <name type="scientific">Thermodesulfobium narugense</name>
    <dbReference type="NCBI Taxonomy" id="184064"/>
    <lineage>
        <taxon>Bacteria</taxon>
        <taxon>Pseudomonadati</taxon>
        <taxon>Thermodesulfobiota</taxon>
        <taxon>Thermodesulfobiia</taxon>
        <taxon>Thermodesulfobiales</taxon>
        <taxon>Thermodesulfobiaceae</taxon>
        <taxon>Thermodesulfobium</taxon>
    </lineage>
</organism>
<evidence type="ECO:0000256" key="6">
    <source>
        <dbReference type="ARBA" id="ARBA00047615"/>
    </source>
</evidence>
<comment type="catalytic activity">
    <reaction evidence="7 8">
        <text>CMP + ATP = CDP + ADP</text>
        <dbReference type="Rhea" id="RHEA:11600"/>
        <dbReference type="ChEBI" id="CHEBI:30616"/>
        <dbReference type="ChEBI" id="CHEBI:58069"/>
        <dbReference type="ChEBI" id="CHEBI:60377"/>
        <dbReference type="ChEBI" id="CHEBI:456216"/>
        <dbReference type="EC" id="2.7.4.25"/>
    </reaction>
</comment>
<dbReference type="EC" id="2.7.4.25" evidence="8"/>
<protein>
    <recommendedName>
        <fullName evidence="8">Cytidylate kinase</fullName>
        <shortName evidence="8">CK</shortName>
        <ecNumber evidence="8">2.7.4.25</ecNumber>
    </recommendedName>
    <alternativeName>
        <fullName evidence="8">Cytidine monophosphate kinase</fullName>
        <shortName evidence="8">CMP kinase</shortName>
    </alternativeName>
</protein>
<keyword evidence="3 8" id="KW-0547">Nucleotide-binding</keyword>
<evidence type="ECO:0000256" key="8">
    <source>
        <dbReference type="HAMAP-Rule" id="MF_00238"/>
    </source>
</evidence>
<feature type="binding site" evidence="8">
    <location>
        <begin position="7"/>
        <end position="15"/>
    </location>
    <ligand>
        <name>ATP</name>
        <dbReference type="ChEBI" id="CHEBI:30616"/>
    </ligand>
</feature>
<dbReference type="PANTHER" id="PTHR21299:SF2">
    <property type="entry name" value="CYTIDYLATE KINASE"/>
    <property type="match status" value="1"/>
</dbReference>
<dbReference type="AlphaFoldDB" id="A0A7C5PQ18"/>
<dbReference type="GO" id="GO:0015949">
    <property type="term" value="P:nucleobase-containing small molecule interconversion"/>
    <property type="evidence" value="ECO:0007669"/>
    <property type="project" value="TreeGrafter"/>
</dbReference>
<dbReference type="InterPro" id="IPR027417">
    <property type="entry name" value="P-loop_NTPase"/>
</dbReference>
<comment type="catalytic activity">
    <reaction evidence="6 8">
        <text>dCMP + ATP = dCDP + ADP</text>
        <dbReference type="Rhea" id="RHEA:25094"/>
        <dbReference type="ChEBI" id="CHEBI:30616"/>
        <dbReference type="ChEBI" id="CHEBI:57566"/>
        <dbReference type="ChEBI" id="CHEBI:58593"/>
        <dbReference type="ChEBI" id="CHEBI:456216"/>
        <dbReference type="EC" id="2.7.4.25"/>
    </reaction>
</comment>
<accession>A0A7C5PQ18</accession>
<dbReference type="EMBL" id="DRUY01000090">
    <property type="protein sequence ID" value="HHI65434.1"/>
    <property type="molecule type" value="Genomic_DNA"/>
</dbReference>
<comment type="similarity">
    <text evidence="1 8">Belongs to the cytidylate kinase family. Type 1 subfamily.</text>
</comment>
<comment type="subcellular location">
    <subcellularLocation>
        <location evidence="8">Cytoplasm</location>
    </subcellularLocation>
</comment>
<dbReference type="InterPro" id="IPR011994">
    <property type="entry name" value="Cytidylate_kinase_dom"/>
</dbReference>
<sequence>MIVAIDGPAGAGKSTVARELAKKLNFKYIDTGSMYRAITFELIKRNLENSKDLEMVFKEIINSIELDFIDGNVVLNGDVLTKEIRTPLVDKNVSKAASSEVVRSFLSFEQRKLAINSTNTILEGRDTTTVVCPDAQVKIFLTASLEERAKRRYKELIEKDIKVNFEDVLKQIEERDKSDLTRKIGPLKVAEDAIVIDSTEKDVQWVVDKILSIVISKRNG</sequence>
<evidence type="ECO:0000256" key="2">
    <source>
        <dbReference type="ARBA" id="ARBA00022679"/>
    </source>
</evidence>
<dbReference type="Gene3D" id="3.40.50.300">
    <property type="entry name" value="P-loop containing nucleotide triphosphate hydrolases"/>
    <property type="match status" value="1"/>
</dbReference>
<dbReference type="SUPFAM" id="SSF52540">
    <property type="entry name" value="P-loop containing nucleoside triphosphate hydrolases"/>
    <property type="match status" value="1"/>
</dbReference>
<reference evidence="10" key="1">
    <citation type="journal article" date="2020" name="mSystems">
        <title>Genome- and Community-Level Interaction Insights into Carbon Utilization and Element Cycling Functions of Hydrothermarchaeota in Hydrothermal Sediment.</title>
        <authorList>
            <person name="Zhou Z."/>
            <person name="Liu Y."/>
            <person name="Xu W."/>
            <person name="Pan J."/>
            <person name="Luo Z.H."/>
            <person name="Li M."/>
        </authorList>
    </citation>
    <scope>NUCLEOTIDE SEQUENCE [LARGE SCALE GENOMIC DNA]</scope>
    <source>
        <strain evidence="10">SpSt-1019</strain>
    </source>
</reference>
<dbReference type="GO" id="GO:0005829">
    <property type="term" value="C:cytosol"/>
    <property type="evidence" value="ECO:0007669"/>
    <property type="project" value="TreeGrafter"/>
</dbReference>
<dbReference type="GO" id="GO:0006220">
    <property type="term" value="P:pyrimidine nucleotide metabolic process"/>
    <property type="evidence" value="ECO:0007669"/>
    <property type="project" value="UniProtKB-UniRule"/>
</dbReference>
<dbReference type="PANTHER" id="PTHR21299">
    <property type="entry name" value="CYTIDYLATE KINASE/PANTOATE-BETA-ALANINE LIGASE"/>
    <property type="match status" value="1"/>
</dbReference>
<evidence type="ECO:0000256" key="4">
    <source>
        <dbReference type="ARBA" id="ARBA00022777"/>
    </source>
</evidence>
<evidence type="ECO:0000256" key="3">
    <source>
        <dbReference type="ARBA" id="ARBA00022741"/>
    </source>
</evidence>
<evidence type="ECO:0000256" key="5">
    <source>
        <dbReference type="ARBA" id="ARBA00022840"/>
    </source>
</evidence>
<proteinExistence type="inferred from homology"/>
<dbReference type="HAMAP" id="MF_00238">
    <property type="entry name" value="Cytidyl_kinase_type1"/>
    <property type="match status" value="1"/>
</dbReference>